<comment type="caution">
    <text evidence="1">The sequence shown here is derived from an EMBL/GenBank/DDBJ whole genome shotgun (WGS) entry which is preliminary data.</text>
</comment>
<protein>
    <submittedName>
        <fullName evidence="1">Uncharacterized protein</fullName>
    </submittedName>
</protein>
<accession>A0A2N0AKU7</accession>
<proteinExistence type="predicted"/>
<evidence type="ECO:0000313" key="2">
    <source>
        <dbReference type="Proteomes" id="UP000232145"/>
    </source>
</evidence>
<dbReference type="EMBL" id="NPDX01000001">
    <property type="protein sequence ID" value="PJZ84915.1"/>
    <property type="molecule type" value="Genomic_DNA"/>
</dbReference>
<sequence>MSPTKLKIKPVRMRLLYVELHVFEKTLIKPKEMIKVVSHLLGLLQILYDKREVGESASLFL</sequence>
<evidence type="ECO:0000313" key="1">
    <source>
        <dbReference type="EMBL" id="PJZ84915.1"/>
    </source>
</evidence>
<keyword evidence="2" id="KW-1185">Reference proteome</keyword>
<name>A0A2N0AKU7_9LEPT</name>
<dbReference type="AlphaFoldDB" id="A0A2N0AKU7"/>
<organism evidence="1 2">
    <name type="scientific">Leptospira harrisiae</name>
    <dbReference type="NCBI Taxonomy" id="2023189"/>
    <lineage>
        <taxon>Bacteria</taxon>
        <taxon>Pseudomonadati</taxon>
        <taxon>Spirochaetota</taxon>
        <taxon>Spirochaetia</taxon>
        <taxon>Leptospirales</taxon>
        <taxon>Leptospiraceae</taxon>
        <taxon>Leptospira</taxon>
    </lineage>
</organism>
<gene>
    <name evidence="1" type="ORF">CH364_01145</name>
</gene>
<dbReference type="Proteomes" id="UP000232145">
    <property type="component" value="Unassembled WGS sequence"/>
</dbReference>
<reference evidence="1 2" key="1">
    <citation type="submission" date="2017-07" db="EMBL/GenBank/DDBJ databases">
        <title>Leptospira spp. isolated from tropical soils.</title>
        <authorList>
            <person name="Thibeaux R."/>
            <person name="Iraola G."/>
            <person name="Ferres I."/>
            <person name="Bierque E."/>
            <person name="Girault D."/>
            <person name="Soupe-Gilbert M.-E."/>
            <person name="Picardeau M."/>
            <person name="Goarant C."/>
        </authorList>
    </citation>
    <scope>NUCLEOTIDE SEQUENCE [LARGE SCALE GENOMIC DNA]</scope>
    <source>
        <strain evidence="1 2">FH2-B-A1</strain>
    </source>
</reference>